<dbReference type="InterPro" id="IPR035907">
    <property type="entry name" value="Hppk_sf"/>
</dbReference>
<keyword evidence="7 14" id="KW-0418">Kinase</keyword>
<evidence type="ECO:0000256" key="10">
    <source>
        <dbReference type="ARBA" id="ARBA00029409"/>
    </source>
</evidence>
<reference evidence="14 15" key="1">
    <citation type="submission" date="2016-11" db="EMBL/GenBank/DDBJ databases">
        <authorList>
            <person name="Jaros S."/>
            <person name="Januszkiewicz K."/>
            <person name="Wedrychowicz H."/>
        </authorList>
    </citation>
    <scope>NUCLEOTIDE SEQUENCE [LARGE SCALE GENOMIC DNA]</scope>
    <source>
        <strain evidence="14 15">DSM 18899</strain>
    </source>
</reference>
<evidence type="ECO:0000256" key="2">
    <source>
        <dbReference type="ARBA" id="ARBA00005810"/>
    </source>
</evidence>
<dbReference type="GO" id="GO:0046654">
    <property type="term" value="P:tetrahydrofolate biosynthetic process"/>
    <property type="evidence" value="ECO:0007669"/>
    <property type="project" value="UniProtKB-UniPathway"/>
</dbReference>
<comment type="function">
    <text evidence="10">Catalyzes the transfer of pyrophosphate from adenosine triphosphate (ATP) to 6-hydroxymethyl-7,8-dihydropterin, an enzymatic step in folate biosynthesis pathway.</text>
</comment>
<dbReference type="PANTHER" id="PTHR43071:SF1">
    <property type="entry name" value="2-AMINO-4-HYDROXY-6-HYDROXYMETHYLDIHYDROPTERIDINE PYROPHOSPHOKINASE"/>
    <property type="match status" value="1"/>
</dbReference>
<evidence type="ECO:0000259" key="13">
    <source>
        <dbReference type="Pfam" id="PF01288"/>
    </source>
</evidence>
<dbReference type="OrthoDB" id="9808041at2"/>
<keyword evidence="8" id="KW-0067">ATP-binding</keyword>
<evidence type="ECO:0000313" key="15">
    <source>
        <dbReference type="Proteomes" id="UP000186513"/>
    </source>
</evidence>
<accession>A0A1K2HGE6</accession>
<dbReference type="Gene3D" id="3.30.70.560">
    <property type="entry name" value="7,8-Dihydro-6-hydroxymethylpterin-pyrophosphokinase HPPK"/>
    <property type="match status" value="1"/>
</dbReference>
<evidence type="ECO:0000313" key="14">
    <source>
        <dbReference type="EMBL" id="SFZ75789.1"/>
    </source>
</evidence>
<dbReference type="STRING" id="1121279.SAMN02745887_01739"/>
<evidence type="ECO:0000256" key="12">
    <source>
        <dbReference type="ARBA" id="ARBA00033413"/>
    </source>
</evidence>
<dbReference type="PANTHER" id="PTHR43071">
    <property type="entry name" value="2-AMINO-4-HYDROXY-6-HYDROXYMETHYLDIHYDROPTERIDINE PYROPHOSPHOKINASE"/>
    <property type="match status" value="1"/>
</dbReference>
<dbReference type="SUPFAM" id="SSF55083">
    <property type="entry name" value="6-hydroxymethyl-7,8-dihydropterin pyrophosphokinase, HPPK"/>
    <property type="match status" value="1"/>
</dbReference>
<dbReference type="GO" id="GO:0016301">
    <property type="term" value="F:kinase activity"/>
    <property type="evidence" value="ECO:0007669"/>
    <property type="project" value="UniProtKB-KW"/>
</dbReference>
<dbReference type="CDD" id="cd00483">
    <property type="entry name" value="HPPK"/>
    <property type="match status" value="1"/>
</dbReference>
<evidence type="ECO:0000256" key="8">
    <source>
        <dbReference type="ARBA" id="ARBA00022840"/>
    </source>
</evidence>
<dbReference type="NCBIfam" id="TIGR01498">
    <property type="entry name" value="folK"/>
    <property type="match status" value="1"/>
</dbReference>
<dbReference type="Proteomes" id="UP000186513">
    <property type="component" value="Unassembled WGS sequence"/>
</dbReference>
<sequence length="161" mass="17428">MSVHAYIGLGANLGEAAATVRAAMASLAELPDTRLLACSPCYRSAPVGYLDQPDFVNAVAGIATTLPPHAVLDALLAFEQRFGRERSFRNAPRTLDMDLLLYGDTVLHDARLTVPHPRMVERSFVLLPLHDIAPDLRLPDGRALATLVAACDQTGLQRIDE</sequence>
<dbReference type="RefSeq" id="WP_072428261.1">
    <property type="nucleotide sequence ID" value="NZ_FPKR01000006.1"/>
</dbReference>
<keyword evidence="15" id="KW-1185">Reference proteome</keyword>
<proteinExistence type="inferred from homology"/>
<dbReference type="GO" id="GO:0003848">
    <property type="term" value="F:2-amino-4-hydroxy-6-hydroxymethyldihydropteridine diphosphokinase activity"/>
    <property type="evidence" value="ECO:0007669"/>
    <property type="project" value="UniProtKB-EC"/>
</dbReference>
<evidence type="ECO:0000256" key="11">
    <source>
        <dbReference type="ARBA" id="ARBA00029766"/>
    </source>
</evidence>
<feature type="domain" description="7,8-dihydro-6-hydroxymethylpterin-pyrophosphokinase" evidence="13">
    <location>
        <begin position="6"/>
        <end position="134"/>
    </location>
</feature>
<dbReference type="EC" id="2.7.6.3" evidence="3"/>
<evidence type="ECO:0000256" key="9">
    <source>
        <dbReference type="ARBA" id="ARBA00022909"/>
    </source>
</evidence>
<evidence type="ECO:0000256" key="3">
    <source>
        <dbReference type="ARBA" id="ARBA00013253"/>
    </source>
</evidence>
<comment type="similarity">
    <text evidence="2">Belongs to the HPPK family.</text>
</comment>
<dbReference type="GO" id="GO:0046656">
    <property type="term" value="P:folic acid biosynthetic process"/>
    <property type="evidence" value="ECO:0007669"/>
    <property type="project" value="UniProtKB-KW"/>
</dbReference>
<keyword evidence="6" id="KW-0547">Nucleotide-binding</keyword>
<evidence type="ECO:0000256" key="5">
    <source>
        <dbReference type="ARBA" id="ARBA00022679"/>
    </source>
</evidence>
<dbReference type="InterPro" id="IPR000550">
    <property type="entry name" value="Hppk"/>
</dbReference>
<protein>
    <recommendedName>
        <fullName evidence="4">2-amino-4-hydroxy-6-hydroxymethyldihydropteridine pyrophosphokinase</fullName>
        <ecNumber evidence="3">2.7.6.3</ecNumber>
    </recommendedName>
    <alternativeName>
        <fullName evidence="11">6-hydroxymethyl-7,8-dihydropterin pyrophosphokinase</fullName>
    </alternativeName>
    <alternativeName>
        <fullName evidence="12">7,8-dihydro-6-hydroxymethylpterin-pyrophosphokinase</fullName>
    </alternativeName>
</protein>
<keyword evidence="5" id="KW-0808">Transferase</keyword>
<dbReference type="EMBL" id="FPKR01000006">
    <property type="protein sequence ID" value="SFZ75789.1"/>
    <property type="molecule type" value="Genomic_DNA"/>
</dbReference>
<evidence type="ECO:0000256" key="7">
    <source>
        <dbReference type="ARBA" id="ARBA00022777"/>
    </source>
</evidence>
<evidence type="ECO:0000256" key="6">
    <source>
        <dbReference type="ARBA" id="ARBA00022741"/>
    </source>
</evidence>
<evidence type="ECO:0000256" key="1">
    <source>
        <dbReference type="ARBA" id="ARBA00005051"/>
    </source>
</evidence>
<dbReference type="AlphaFoldDB" id="A0A1K2HGE6"/>
<comment type="pathway">
    <text evidence="1">Cofactor biosynthesis; tetrahydrofolate biosynthesis; 2-amino-4-hydroxy-6-hydroxymethyl-7,8-dihydropteridine diphosphate from 7,8-dihydroneopterin triphosphate: step 4/4.</text>
</comment>
<organism evidence="14 15">
    <name type="scientific">Chitinimonas taiwanensis DSM 18899</name>
    <dbReference type="NCBI Taxonomy" id="1121279"/>
    <lineage>
        <taxon>Bacteria</taxon>
        <taxon>Pseudomonadati</taxon>
        <taxon>Pseudomonadota</taxon>
        <taxon>Betaproteobacteria</taxon>
        <taxon>Neisseriales</taxon>
        <taxon>Chitinibacteraceae</taxon>
        <taxon>Chitinimonas</taxon>
    </lineage>
</organism>
<gene>
    <name evidence="14" type="ORF">SAMN02745887_01739</name>
</gene>
<keyword evidence="9" id="KW-0289">Folate biosynthesis</keyword>
<dbReference type="UniPathway" id="UPA00077">
    <property type="reaction ID" value="UER00155"/>
</dbReference>
<evidence type="ECO:0000256" key="4">
    <source>
        <dbReference type="ARBA" id="ARBA00016218"/>
    </source>
</evidence>
<dbReference type="GO" id="GO:0005524">
    <property type="term" value="F:ATP binding"/>
    <property type="evidence" value="ECO:0007669"/>
    <property type="project" value="UniProtKB-KW"/>
</dbReference>
<dbReference type="Pfam" id="PF01288">
    <property type="entry name" value="HPPK"/>
    <property type="match status" value="1"/>
</dbReference>
<name>A0A1K2HGE6_9NEIS</name>